<dbReference type="Proteomes" id="UP000594195">
    <property type="component" value="Chromosome"/>
</dbReference>
<keyword evidence="2" id="KW-1185">Reference proteome</keyword>
<dbReference type="EMBL" id="CP040442">
    <property type="protein sequence ID" value="QOW11183.1"/>
    <property type="molecule type" value="Genomic_DNA"/>
</dbReference>
<organism evidence="1 2">
    <name type="scientific">Kaistella flava</name>
    <name type="common">ex Peng et al. 2021</name>
    <dbReference type="NCBI Taxonomy" id="2038776"/>
    <lineage>
        <taxon>Bacteria</taxon>
        <taxon>Pseudomonadati</taxon>
        <taxon>Bacteroidota</taxon>
        <taxon>Flavobacteriia</taxon>
        <taxon>Flavobacteriales</taxon>
        <taxon>Weeksellaceae</taxon>
        <taxon>Chryseobacterium group</taxon>
        <taxon>Kaistella</taxon>
    </lineage>
</organism>
<gene>
    <name evidence="1" type="ORF">Q73A0000_12855</name>
</gene>
<reference evidence="1 2" key="1">
    <citation type="submission" date="2019-05" db="EMBL/GenBank/DDBJ databases">
        <title>Chryseobacterium sp. isolated from King George Island, maritime Antarctica.</title>
        <authorList>
            <person name="Peng X."/>
        </authorList>
    </citation>
    <scope>NUCLEOTIDE SEQUENCE [LARGE SCALE GENOMIC DNA]</scope>
    <source>
        <strain evidence="1 2">7-3A</strain>
    </source>
</reference>
<proteinExistence type="predicted"/>
<name>A0A7M2YCS9_9FLAO</name>
<protein>
    <recommendedName>
        <fullName evidence="3">WG repeat-containing protein</fullName>
    </recommendedName>
</protein>
<sequence>MIDHESFKVTIPPIYDQFKYLNGLIFAKKNGKAGIITEQRKILCDFTYDEIYPNASDFYGYSEKEPRIYARKGSSYFQIDAKGKVLKSGLSKKSVIENSQLPKVVHDRVEEPLPPPKPIK</sequence>
<accession>A0A7M2YCS9</accession>
<dbReference type="KEGG" id="kfa:Q73A0000_12855"/>
<dbReference type="AlphaFoldDB" id="A0A7M2YCS9"/>
<dbReference type="InterPro" id="IPR032774">
    <property type="entry name" value="WG_beta_rep"/>
</dbReference>
<evidence type="ECO:0000313" key="1">
    <source>
        <dbReference type="EMBL" id="QOW11183.1"/>
    </source>
</evidence>
<evidence type="ECO:0008006" key="3">
    <source>
        <dbReference type="Google" id="ProtNLM"/>
    </source>
</evidence>
<evidence type="ECO:0000313" key="2">
    <source>
        <dbReference type="Proteomes" id="UP000594195"/>
    </source>
</evidence>
<dbReference type="RefSeq" id="WP_193811350.1">
    <property type="nucleotide sequence ID" value="NZ_CP040442.1"/>
</dbReference>
<dbReference type="Pfam" id="PF14903">
    <property type="entry name" value="WG_beta_rep"/>
    <property type="match status" value="1"/>
</dbReference>